<sequence>MASPLRTALRPLRTAAQSASKVTTRPALYRSFHNSRPNAAVFSKADKETYDKVLKESTGRVVLVDFYADWCQPCHMLSPILEKYSAEPNKSANGIPVDLVKIDTESDDGQALAIAHKVS</sequence>
<dbReference type="AlphaFoldDB" id="A0A8H5G566"/>
<dbReference type="GO" id="GO:0045454">
    <property type="term" value="P:cell redox homeostasis"/>
    <property type="evidence" value="ECO:0007669"/>
    <property type="project" value="TreeGrafter"/>
</dbReference>
<comment type="similarity">
    <text evidence="1">Belongs to the thioredoxin family.</text>
</comment>
<proteinExistence type="inferred from homology"/>
<accession>A0A8H5G566</accession>
<evidence type="ECO:0000313" key="3">
    <source>
        <dbReference type="EMBL" id="KAF5358548.1"/>
    </source>
</evidence>
<dbReference type="OrthoDB" id="2121326at2759"/>
<dbReference type="InterPro" id="IPR013766">
    <property type="entry name" value="Thioredoxin_domain"/>
</dbReference>
<dbReference type="PANTHER" id="PTHR43601:SF3">
    <property type="entry name" value="THIOREDOXIN, MITOCHONDRIAL"/>
    <property type="match status" value="1"/>
</dbReference>
<dbReference type="CDD" id="cd02947">
    <property type="entry name" value="TRX_family"/>
    <property type="match status" value="1"/>
</dbReference>
<evidence type="ECO:0000256" key="1">
    <source>
        <dbReference type="ARBA" id="ARBA00008987"/>
    </source>
</evidence>
<dbReference type="PROSITE" id="PS51352">
    <property type="entry name" value="THIOREDOXIN_2"/>
    <property type="match status" value="1"/>
</dbReference>
<gene>
    <name evidence="3" type="ORF">D9756_001303</name>
</gene>
<name>A0A8H5G566_9AGAR</name>
<reference evidence="3 4" key="1">
    <citation type="journal article" date="2020" name="ISME J.">
        <title>Uncovering the hidden diversity of litter-decomposition mechanisms in mushroom-forming fungi.</title>
        <authorList>
            <person name="Floudas D."/>
            <person name="Bentzer J."/>
            <person name="Ahren D."/>
            <person name="Johansson T."/>
            <person name="Persson P."/>
            <person name="Tunlid A."/>
        </authorList>
    </citation>
    <scope>NUCLEOTIDE SEQUENCE [LARGE SCALE GENOMIC DNA]</scope>
    <source>
        <strain evidence="3 4">CBS 146.42</strain>
    </source>
</reference>
<evidence type="ECO:0000259" key="2">
    <source>
        <dbReference type="PROSITE" id="PS51352"/>
    </source>
</evidence>
<dbReference type="InterPro" id="IPR036249">
    <property type="entry name" value="Thioredoxin-like_sf"/>
</dbReference>
<comment type="caution">
    <text evidence="3">The sequence shown here is derived from an EMBL/GenBank/DDBJ whole genome shotgun (WGS) entry which is preliminary data.</text>
</comment>
<dbReference type="SUPFAM" id="SSF52833">
    <property type="entry name" value="Thioredoxin-like"/>
    <property type="match status" value="1"/>
</dbReference>
<dbReference type="Pfam" id="PF00085">
    <property type="entry name" value="Thioredoxin"/>
    <property type="match status" value="1"/>
</dbReference>
<feature type="domain" description="Thioredoxin" evidence="2">
    <location>
        <begin position="13"/>
        <end position="119"/>
    </location>
</feature>
<evidence type="ECO:0000313" key="4">
    <source>
        <dbReference type="Proteomes" id="UP000559027"/>
    </source>
</evidence>
<organism evidence="3 4">
    <name type="scientific">Leucocoprinus leucothites</name>
    <dbReference type="NCBI Taxonomy" id="201217"/>
    <lineage>
        <taxon>Eukaryota</taxon>
        <taxon>Fungi</taxon>
        <taxon>Dikarya</taxon>
        <taxon>Basidiomycota</taxon>
        <taxon>Agaricomycotina</taxon>
        <taxon>Agaricomycetes</taxon>
        <taxon>Agaricomycetidae</taxon>
        <taxon>Agaricales</taxon>
        <taxon>Agaricineae</taxon>
        <taxon>Agaricaceae</taxon>
        <taxon>Leucocoprinus</taxon>
    </lineage>
</organism>
<keyword evidence="4" id="KW-1185">Reference proteome</keyword>
<dbReference type="Gene3D" id="3.40.30.10">
    <property type="entry name" value="Glutaredoxin"/>
    <property type="match status" value="1"/>
</dbReference>
<dbReference type="Proteomes" id="UP000559027">
    <property type="component" value="Unassembled WGS sequence"/>
</dbReference>
<protein>
    <recommendedName>
        <fullName evidence="2">Thioredoxin domain-containing protein</fullName>
    </recommendedName>
</protein>
<dbReference type="EMBL" id="JAACJO010000005">
    <property type="protein sequence ID" value="KAF5358548.1"/>
    <property type="molecule type" value="Genomic_DNA"/>
</dbReference>
<dbReference type="PANTHER" id="PTHR43601">
    <property type="entry name" value="THIOREDOXIN, MITOCHONDRIAL"/>
    <property type="match status" value="1"/>
</dbReference>